<dbReference type="KEGG" id="avu:BK816_01655"/>
<sequence length="127" mass="13890">MLALAIITISLALVAYSFGVISEARRKNLFWRDVAWFGVGLVFDTTGTILMSVMSNNGDKVLAPWASSLMSITGSLAIALMAIHILAAVYVLKVRPQARKMFHPVSVAIYVIWLISYLVGMLGVMWG</sequence>
<dbReference type="EMBL" id="CP017812">
    <property type="protein sequence ID" value="AOZ72161.1"/>
    <property type="molecule type" value="Genomic_DNA"/>
</dbReference>
<keyword evidence="1" id="KW-0812">Transmembrane</keyword>
<dbReference type="InterPro" id="IPR023813">
    <property type="entry name" value="HsmA-like"/>
</dbReference>
<organism evidence="2 3">
    <name type="scientific">Boudabousia tangfeifanii</name>
    <dbReference type="NCBI Taxonomy" id="1912795"/>
    <lineage>
        <taxon>Bacteria</taxon>
        <taxon>Bacillati</taxon>
        <taxon>Actinomycetota</taxon>
        <taxon>Actinomycetes</taxon>
        <taxon>Actinomycetales</taxon>
        <taxon>Actinomycetaceae</taxon>
        <taxon>Boudabousia</taxon>
    </lineage>
</organism>
<keyword evidence="1" id="KW-1133">Transmembrane helix</keyword>
<evidence type="ECO:0000313" key="3">
    <source>
        <dbReference type="Proteomes" id="UP000176288"/>
    </source>
</evidence>
<evidence type="ECO:0000256" key="1">
    <source>
        <dbReference type="SAM" id="Phobius"/>
    </source>
</evidence>
<feature type="transmembrane region" description="Helical" evidence="1">
    <location>
        <begin position="34"/>
        <end position="53"/>
    </location>
</feature>
<proteinExistence type="predicted"/>
<keyword evidence="3" id="KW-1185">Reference proteome</keyword>
<accession>A0A1D9MIJ8</accession>
<name>A0A1D9MIJ8_9ACTO</name>
<dbReference type="AlphaFoldDB" id="A0A1D9MIJ8"/>
<feature type="transmembrane region" description="Helical" evidence="1">
    <location>
        <begin position="65"/>
        <end position="92"/>
    </location>
</feature>
<dbReference type="STRING" id="1912795.BK816_01655"/>
<feature type="transmembrane region" description="Helical" evidence="1">
    <location>
        <begin position="6"/>
        <end position="22"/>
    </location>
</feature>
<dbReference type="RefSeq" id="WP_071163627.1">
    <property type="nucleotide sequence ID" value="NZ_CP017812.1"/>
</dbReference>
<gene>
    <name evidence="2" type="ORF">BK816_01655</name>
</gene>
<dbReference type="Proteomes" id="UP000176288">
    <property type="component" value="Chromosome"/>
</dbReference>
<dbReference type="NCBIfam" id="TIGR03987">
    <property type="entry name" value="HsmA family protein"/>
    <property type="match status" value="1"/>
</dbReference>
<dbReference type="OrthoDB" id="5396526at2"/>
<protein>
    <submittedName>
        <fullName evidence="2">TIGR03987 family protein</fullName>
    </submittedName>
</protein>
<reference evidence="2 3" key="1">
    <citation type="submission" date="2016-10" db="EMBL/GenBank/DDBJ databases">
        <title>Actinomyces aegypiusis sp. nov., isolated from the Aegypius monachus in Qinghai Tibet Plateau China.</title>
        <authorList>
            <person name="Wang Y."/>
        </authorList>
    </citation>
    <scope>NUCLEOTIDE SEQUENCE [LARGE SCALE GENOMIC DNA]</scope>
    <source>
        <strain evidence="2 3">VUL4_3</strain>
    </source>
</reference>
<evidence type="ECO:0000313" key="2">
    <source>
        <dbReference type="EMBL" id="AOZ72161.1"/>
    </source>
</evidence>
<keyword evidence="1" id="KW-0472">Membrane</keyword>
<feature type="transmembrane region" description="Helical" evidence="1">
    <location>
        <begin position="104"/>
        <end position="126"/>
    </location>
</feature>